<dbReference type="InterPro" id="IPR001469">
    <property type="entry name" value="ATP_synth_F1_dsu/esu"/>
</dbReference>
<evidence type="ECO:0000256" key="3">
    <source>
        <dbReference type="ARBA" id="ARBA00022448"/>
    </source>
</evidence>
<evidence type="ECO:0000256" key="2">
    <source>
        <dbReference type="ARBA" id="ARBA00005712"/>
    </source>
</evidence>
<evidence type="ECO:0008006" key="12">
    <source>
        <dbReference type="Google" id="ProtNLM"/>
    </source>
</evidence>
<organism evidence="11">
    <name type="scientific">marine metagenome</name>
    <dbReference type="NCBI Taxonomy" id="408172"/>
    <lineage>
        <taxon>unclassified sequences</taxon>
        <taxon>metagenomes</taxon>
        <taxon>ecological metagenomes</taxon>
    </lineage>
</organism>
<dbReference type="NCBIfam" id="TIGR01216">
    <property type="entry name" value="ATP_synt_epsi"/>
    <property type="match status" value="1"/>
</dbReference>
<dbReference type="PANTHER" id="PTHR13822:SF10">
    <property type="entry name" value="ATP SYNTHASE EPSILON CHAIN, CHLOROPLASTIC"/>
    <property type="match status" value="1"/>
</dbReference>
<sequence length="149" mass="16352">MSMTLEIITAERQVYSDEVDMVIAPGIDGQLGILPMHAPLMTMLKPGELTVKKSGEEDMYVAVSGGFMEVLGNRVSVLADACERSDEIDEERAEQAIQRAQDRLASQGTDTELERAVRSLQRAQVRVNLVRRRRLQGGQPPPGSSRTAA</sequence>
<dbReference type="NCBIfam" id="NF009977">
    <property type="entry name" value="PRK13442.1"/>
    <property type="match status" value="1"/>
</dbReference>
<evidence type="ECO:0000256" key="4">
    <source>
        <dbReference type="ARBA" id="ARBA00023065"/>
    </source>
</evidence>
<evidence type="ECO:0000256" key="8">
    <source>
        <dbReference type="SAM" id="MobiDB-lite"/>
    </source>
</evidence>
<dbReference type="InterPro" id="IPR036794">
    <property type="entry name" value="ATP_F1_dsu/esu_C_sf"/>
</dbReference>
<dbReference type="Gene3D" id="2.60.15.10">
    <property type="entry name" value="F0F1 ATP synthase delta/epsilon subunit, N-terminal"/>
    <property type="match status" value="1"/>
</dbReference>
<accession>A0A381NBV9</accession>
<dbReference type="SUPFAM" id="SSF51344">
    <property type="entry name" value="Epsilon subunit of F1F0-ATP synthase N-terminal domain"/>
    <property type="match status" value="1"/>
</dbReference>
<dbReference type="GO" id="GO:0005886">
    <property type="term" value="C:plasma membrane"/>
    <property type="evidence" value="ECO:0007669"/>
    <property type="project" value="UniProtKB-SubCell"/>
</dbReference>
<feature type="domain" description="ATP synthase F1 complex delta/epsilon subunit N-terminal" evidence="10">
    <location>
        <begin position="3"/>
        <end position="81"/>
    </location>
</feature>
<name>A0A381NBV9_9ZZZZ</name>
<keyword evidence="6" id="KW-0139">CF(1)</keyword>
<dbReference type="HAMAP" id="MF_00530">
    <property type="entry name" value="ATP_synth_epsil_bac"/>
    <property type="match status" value="1"/>
</dbReference>
<evidence type="ECO:0000256" key="6">
    <source>
        <dbReference type="ARBA" id="ARBA00023196"/>
    </source>
</evidence>
<keyword evidence="4" id="KW-0406">Ion transport</keyword>
<dbReference type="CDD" id="cd12152">
    <property type="entry name" value="F1-ATPase_delta"/>
    <property type="match status" value="1"/>
</dbReference>
<dbReference type="InterPro" id="IPR020546">
    <property type="entry name" value="ATP_synth_F1_dsu/esu_N"/>
</dbReference>
<proteinExistence type="inferred from homology"/>
<dbReference type="Pfam" id="PF02823">
    <property type="entry name" value="ATP-synt_DE_N"/>
    <property type="match status" value="1"/>
</dbReference>
<feature type="domain" description="ATP synthase epsilon subunit C-terminal" evidence="9">
    <location>
        <begin position="86"/>
        <end position="129"/>
    </location>
</feature>
<dbReference type="AlphaFoldDB" id="A0A381NBV9"/>
<reference evidence="11" key="1">
    <citation type="submission" date="2018-05" db="EMBL/GenBank/DDBJ databases">
        <authorList>
            <person name="Lanie J.A."/>
            <person name="Ng W.-L."/>
            <person name="Kazmierczak K.M."/>
            <person name="Andrzejewski T.M."/>
            <person name="Davidsen T.M."/>
            <person name="Wayne K.J."/>
            <person name="Tettelin H."/>
            <person name="Glass J.I."/>
            <person name="Rusch D."/>
            <person name="Podicherti R."/>
            <person name="Tsui H.-C.T."/>
            <person name="Winkler M.E."/>
        </authorList>
    </citation>
    <scope>NUCLEOTIDE SEQUENCE</scope>
</reference>
<dbReference type="NCBIfam" id="NF009980">
    <property type="entry name" value="PRK13446.1"/>
    <property type="match status" value="1"/>
</dbReference>
<evidence type="ECO:0000313" key="11">
    <source>
        <dbReference type="EMBL" id="SUZ52007.1"/>
    </source>
</evidence>
<dbReference type="Gene3D" id="1.20.5.440">
    <property type="entry name" value="ATP synthase delta/epsilon subunit, C-terminal domain"/>
    <property type="match status" value="1"/>
</dbReference>
<feature type="region of interest" description="Disordered" evidence="8">
    <location>
        <begin position="89"/>
        <end position="110"/>
    </location>
</feature>
<dbReference type="EMBL" id="UINC01000252">
    <property type="protein sequence ID" value="SUZ52007.1"/>
    <property type="molecule type" value="Genomic_DNA"/>
</dbReference>
<keyword evidence="3" id="KW-0813">Transport</keyword>
<evidence type="ECO:0000259" key="10">
    <source>
        <dbReference type="Pfam" id="PF02823"/>
    </source>
</evidence>
<dbReference type="GO" id="GO:0045259">
    <property type="term" value="C:proton-transporting ATP synthase complex"/>
    <property type="evidence" value="ECO:0007669"/>
    <property type="project" value="UniProtKB-KW"/>
</dbReference>
<protein>
    <recommendedName>
        <fullName evidence="12">ATP synthase F1 complex delta/epsilon subunit N-terminal domain-containing protein</fullName>
    </recommendedName>
</protein>
<evidence type="ECO:0000259" key="9">
    <source>
        <dbReference type="Pfam" id="PF00401"/>
    </source>
</evidence>
<keyword evidence="7" id="KW-0066">ATP synthesis</keyword>
<evidence type="ECO:0000256" key="5">
    <source>
        <dbReference type="ARBA" id="ARBA00023136"/>
    </source>
</evidence>
<comment type="subcellular location">
    <subcellularLocation>
        <location evidence="1">Cell membrane</location>
        <topology evidence="1">Peripheral membrane protein</topology>
    </subcellularLocation>
</comment>
<dbReference type="PANTHER" id="PTHR13822">
    <property type="entry name" value="ATP SYNTHASE DELTA/EPSILON CHAIN"/>
    <property type="match status" value="1"/>
</dbReference>
<dbReference type="SUPFAM" id="SSF46604">
    <property type="entry name" value="Epsilon subunit of F1F0-ATP synthase C-terminal domain"/>
    <property type="match status" value="1"/>
</dbReference>
<dbReference type="GO" id="GO:0046933">
    <property type="term" value="F:proton-transporting ATP synthase activity, rotational mechanism"/>
    <property type="evidence" value="ECO:0007669"/>
    <property type="project" value="InterPro"/>
</dbReference>
<dbReference type="InterPro" id="IPR036771">
    <property type="entry name" value="ATPsynth_dsu/esu_N"/>
</dbReference>
<evidence type="ECO:0000256" key="1">
    <source>
        <dbReference type="ARBA" id="ARBA00004202"/>
    </source>
</evidence>
<gene>
    <name evidence="11" type="ORF">METZ01_LOCUS4861</name>
</gene>
<keyword evidence="5" id="KW-0472">Membrane</keyword>
<evidence type="ECO:0000256" key="7">
    <source>
        <dbReference type="ARBA" id="ARBA00023310"/>
    </source>
</evidence>
<comment type="similarity">
    <text evidence="2">Belongs to the ATPase epsilon chain family.</text>
</comment>
<dbReference type="Pfam" id="PF00401">
    <property type="entry name" value="ATP-synt_DE"/>
    <property type="match status" value="1"/>
</dbReference>
<dbReference type="InterPro" id="IPR020547">
    <property type="entry name" value="ATP_synth_F1_esu_C"/>
</dbReference>